<proteinExistence type="predicted"/>
<dbReference type="GO" id="GO:0003887">
    <property type="term" value="F:DNA-directed DNA polymerase activity"/>
    <property type="evidence" value="ECO:0007669"/>
    <property type="project" value="UniProtKB-KW"/>
</dbReference>
<evidence type="ECO:0000259" key="9">
    <source>
        <dbReference type="SMART" id="SM00278"/>
    </source>
</evidence>
<dbReference type="SUPFAM" id="SSF81301">
    <property type="entry name" value="Nucleotidyltransferase"/>
    <property type="match status" value="1"/>
</dbReference>
<feature type="domain" description="DNA-directed DNA polymerase X" evidence="10">
    <location>
        <begin position="7"/>
        <end position="321"/>
    </location>
</feature>
<evidence type="ECO:0000256" key="1">
    <source>
        <dbReference type="ARBA" id="ARBA00001946"/>
    </source>
</evidence>
<dbReference type="InterPro" id="IPR016195">
    <property type="entry name" value="Pol/histidinol_Pase-like"/>
</dbReference>
<dbReference type="InterPro" id="IPR022311">
    <property type="entry name" value="PolX-like"/>
</dbReference>
<comment type="cofactor">
    <cofactor evidence="1">
        <name>Mg(2+)</name>
        <dbReference type="ChEBI" id="CHEBI:18420"/>
    </cofactor>
</comment>
<evidence type="ECO:0000259" key="10">
    <source>
        <dbReference type="SMART" id="SM00483"/>
    </source>
</evidence>
<evidence type="ECO:0000313" key="12">
    <source>
        <dbReference type="Proteomes" id="UP000177382"/>
    </source>
</evidence>
<dbReference type="GO" id="GO:0006281">
    <property type="term" value="P:DNA repair"/>
    <property type="evidence" value="ECO:0007669"/>
    <property type="project" value="InterPro"/>
</dbReference>
<dbReference type="GO" id="GO:0008270">
    <property type="term" value="F:zinc ion binding"/>
    <property type="evidence" value="ECO:0007669"/>
    <property type="project" value="TreeGrafter"/>
</dbReference>
<comment type="caution">
    <text evidence="11">The sequence shown here is derived from an EMBL/GenBank/DDBJ whole genome shotgun (WGS) entry which is preliminary data.</text>
</comment>
<gene>
    <name evidence="11" type="ORF">A2V97_00155</name>
</gene>
<dbReference type="InterPro" id="IPR047967">
    <property type="entry name" value="PolX_PHP"/>
</dbReference>
<feature type="domain" description="Helix-hairpin-helix DNA-binding motif class 1" evidence="9">
    <location>
        <begin position="134"/>
        <end position="153"/>
    </location>
</feature>
<dbReference type="Gene3D" id="1.10.150.110">
    <property type="entry name" value="DNA polymerase beta, N-terminal domain-like"/>
    <property type="match status" value="1"/>
</dbReference>
<keyword evidence="5" id="KW-0548">Nucleotidyltransferase</keyword>
<evidence type="ECO:0000256" key="5">
    <source>
        <dbReference type="ARBA" id="ARBA00022695"/>
    </source>
</evidence>
<dbReference type="GO" id="GO:0003677">
    <property type="term" value="F:DNA binding"/>
    <property type="evidence" value="ECO:0007669"/>
    <property type="project" value="InterPro"/>
</dbReference>
<name>A0A1F7XJB3_9BACT</name>
<dbReference type="SMART" id="SM00483">
    <property type="entry name" value="POLXc"/>
    <property type="match status" value="1"/>
</dbReference>
<organism evidence="11 12">
    <name type="scientific">Candidatus Woesebacteria bacterium RBG_16_42_24</name>
    <dbReference type="NCBI Taxonomy" id="1802485"/>
    <lineage>
        <taxon>Bacteria</taxon>
        <taxon>Candidatus Woeseibacteriota</taxon>
    </lineage>
</organism>
<dbReference type="EC" id="2.7.7.7" evidence="2"/>
<dbReference type="CDD" id="cd00141">
    <property type="entry name" value="NT_POLXc"/>
    <property type="match status" value="1"/>
</dbReference>
<dbReference type="InterPro" id="IPR003583">
    <property type="entry name" value="Hlx-hairpin-Hlx_DNA-bd_motif"/>
</dbReference>
<dbReference type="InterPro" id="IPR043519">
    <property type="entry name" value="NT_sf"/>
</dbReference>
<keyword evidence="7" id="KW-0239">DNA-directed DNA polymerase</keyword>
<dbReference type="Gene3D" id="3.30.460.10">
    <property type="entry name" value="Beta Polymerase, domain 2"/>
    <property type="match status" value="1"/>
</dbReference>
<dbReference type="InterPro" id="IPR010996">
    <property type="entry name" value="HHH_MUS81"/>
</dbReference>
<dbReference type="STRING" id="1802485.A2V97_00155"/>
<dbReference type="InterPro" id="IPR027421">
    <property type="entry name" value="DNA_pol_lamdba_lyase_dom_sf"/>
</dbReference>
<dbReference type="GO" id="GO:0042578">
    <property type="term" value="F:phosphoric ester hydrolase activity"/>
    <property type="evidence" value="ECO:0007669"/>
    <property type="project" value="TreeGrafter"/>
</dbReference>
<keyword evidence="4" id="KW-0808">Transferase</keyword>
<evidence type="ECO:0000256" key="7">
    <source>
        <dbReference type="ARBA" id="ARBA00022932"/>
    </source>
</evidence>
<dbReference type="PANTHER" id="PTHR36928">
    <property type="entry name" value="PHOSPHATASE YCDX-RELATED"/>
    <property type="match status" value="1"/>
</dbReference>
<evidence type="ECO:0000256" key="3">
    <source>
        <dbReference type="ARBA" id="ARBA00022634"/>
    </source>
</evidence>
<dbReference type="Pfam" id="PF14791">
    <property type="entry name" value="DNA_pol_B_thumb"/>
    <property type="match status" value="1"/>
</dbReference>
<accession>A0A1F7XJB3</accession>
<dbReference type="InterPro" id="IPR029398">
    <property type="entry name" value="PolB_thumb"/>
</dbReference>
<evidence type="ECO:0000256" key="6">
    <source>
        <dbReference type="ARBA" id="ARBA00022705"/>
    </source>
</evidence>
<feature type="domain" description="Helix-hairpin-helix DNA-binding motif class 1" evidence="9">
    <location>
        <begin position="99"/>
        <end position="118"/>
    </location>
</feature>
<keyword evidence="6" id="KW-0235">DNA replication</keyword>
<dbReference type="Proteomes" id="UP000177382">
    <property type="component" value="Unassembled WGS sequence"/>
</dbReference>
<dbReference type="GO" id="GO:0005829">
    <property type="term" value="C:cytosol"/>
    <property type="evidence" value="ECO:0007669"/>
    <property type="project" value="TreeGrafter"/>
</dbReference>
<comment type="catalytic activity">
    <reaction evidence="8">
        <text>DNA(n) + a 2'-deoxyribonucleoside 5'-triphosphate = DNA(n+1) + diphosphate</text>
        <dbReference type="Rhea" id="RHEA:22508"/>
        <dbReference type="Rhea" id="RHEA-COMP:17339"/>
        <dbReference type="Rhea" id="RHEA-COMP:17340"/>
        <dbReference type="ChEBI" id="CHEBI:33019"/>
        <dbReference type="ChEBI" id="CHEBI:61560"/>
        <dbReference type="ChEBI" id="CHEBI:173112"/>
        <dbReference type="EC" id="2.7.7.7"/>
    </reaction>
</comment>
<dbReference type="InterPro" id="IPR050243">
    <property type="entry name" value="PHP_phosphatase"/>
</dbReference>
<dbReference type="Gene3D" id="3.20.20.140">
    <property type="entry name" value="Metal-dependent hydrolases"/>
    <property type="match status" value="1"/>
</dbReference>
<dbReference type="Pfam" id="PF14520">
    <property type="entry name" value="HHH_5"/>
    <property type="match status" value="1"/>
</dbReference>
<dbReference type="InterPro" id="IPR037160">
    <property type="entry name" value="DNA_Pol_thumb_sf"/>
</dbReference>
<reference evidence="11 12" key="1">
    <citation type="journal article" date="2016" name="Nat. Commun.">
        <title>Thousands of microbial genomes shed light on interconnected biogeochemical processes in an aquifer system.</title>
        <authorList>
            <person name="Anantharaman K."/>
            <person name="Brown C.T."/>
            <person name="Hug L.A."/>
            <person name="Sharon I."/>
            <person name="Castelle C.J."/>
            <person name="Probst A.J."/>
            <person name="Thomas B.C."/>
            <person name="Singh A."/>
            <person name="Wilkins M.J."/>
            <person name="Karaoz U."/>
            <person name="Brodie E.L."/>
            <person name="Williams K.H."/>
            <person name="Hubbard S.S."/>
            <person name="Banfield J.F."/>
        </authorList>
    </citation>
    <scope>NUCLEOTIDE SEQUENCE [LARGE SCALE GENOMIC DNA]</scope>
</reference>
<evidence type="ECO:0000313" key="11">
    <source>
        <dbReference type="EMBL" id="OGM15142.1"/>
    </source>
</evidence>
<keyword evidence="3" id="KW-0237">DNA synthesis</keyword>
<dbReference type="InterPro" id="IPR010994">
    <property type="entry name" value="RuvA_2-like"/>
</dbReference>
<protein>
    <recommendedName>
        <fullName evidence="2">DNA-directed DNA polymerase</fullName>
        <ecNumber evidence="2">2.7.7.7</ecNumber>
    </recommendedName>
</protein>
<dbReference type="SMART" id="SM00278">
    <property type="entry name" value="HhH1"/>
    <property type="match status" value="3"/>
</dbReference>
<dbReference type="EMBL" id="MGFX01000007">
    <property type="protein sequence ID" value="OGM15142.1"/>
    <property type="molecule type" value="Genomic_DNA"/>
</dbReference>
<dbReference type="SUPFAM" id="SSF89550">
    <property type="entry name" value="PHP domain-like"/>
    <property type="match status" value="1"/>
</dbReference>
<evidence type="ECO:0000256" key="8">
    <source>
        <dbReference type="ARBA" id="ARBA00049244"/>
    </source>
</evidence>
<dbReference type="SUPFAM" id="SSF47781">
    <property type="entry name" value="RuvA domain 2-like"/>
    <property type="match status" value="1"/>
</dbReference>
<dbReference type="PIRSF" id="PIRSF005047">
    <property type="entry name" value="UCP005047_YshC"/>
    <property type="match status" value="1"/>
</dbReference>
<feature type="domain" description="Helix-hairpin-helix DNA-binding motif class 1" evidence="9">
    <location>
        <begin position="59"/>
        <end position="78"/>
    </location>
</feature>
<dbReference type="Gene3D" id="1.10.150.20">
    <property type="entry name" value="5' to 3' exonuclease, C-terminal subdomain"/>
    <property type="match status" value="1"/>
</dbReference>
<sequence>MRLHRNMSNLEIAELLRAIAASYQLKDEEKNRFRIIAYQRAADAVEHSTSELKDLWDDGKLKDVPGIGESIASHLDELFRIGTSEHFEEVMKGLPAGMFELMEIPGIGVKTAYKLVTKIGIKSLAELERGAKAGKIARLEGFGEQSQADILKSIEETKGRTKRHLLPYAALYANEVIEWLLRDKNVERADPLGSLRRQAATVGDIDIAVASNEAKEVIEHFTLYPKKVRVLEKGDHTASLMLPGDVQVDLMVQPPNAYGALLQHFTGSKHHNIALREYAIKHGMSLSEYGIKRHGKLSKYPSEEAFYKSMGMDLIPPELREDSGEIEAALKHKLPNLVETEDIRADLQIHSDFDIETSHDIGESSMQEIVDEADKLGYEYLAFTEHNPSKSKHSEREALDILKRKLEAIEKINSSIVKRAEGSVKKVFNSLEIDILPTGELAIPEKGLEYLDFALVSIHSAFDLDRAQMTKRVLLALDHPKIKIFAHPTARKLTQREGVELDWPQIFEFCVKNDKFLEINADPMRLDLPDVLVKEAVKTGVKLTLGTDAHHKDGLQNMVFGVSVARRGWATKKDVLNTLSLKEFEKVIL</sequence>
<evidence type="ECO:0000256" key="2">
    <source>
        <dbReference type="ARBA" id="ARBA00012417"/>
    </source>
</evidence>
<dbReference type="AlphaFoldDB" id="A0A1F7XJB3"/>
<dbReference type="CDD" id="cd07436">
    <property type="entry name" value="PHP_PolX"/>
    <property type="match status" value="1"/>
</dbReference>
<evidence type="ECO:0000256" key="4">
    <source>
        <dbReference type="ARBA" id="ARBA00022679"/>
    </source>
</evidence>
<dbReference type="Gene3D" id="3.30.210.10">
    <property type="entry name" value="DNA polymerase, thumb domain"/>
    <property type="match status" value="1"/>
</dbReference>
<dbReference type="PANTHER" id="PTHR36928:SF1">
    <property type="entry name" value="PHOSPHATASE YCDX-RELATED"/>
    <property type="match status" value="1"/>
</dbReference>
<dbReference type="Pfam" id="PF14716">
    <property type="entry name" value="HHH_8"/>
    <property type="match status" value="1"/>
</dbReference>
<dbReference type="InterPro" id="IPR002054">
    <property type="entry name" value="DNA-dir_DNA_pol_X"/>
</dbReference>
<dbReference type="SUPFAM" id="SSF47802">
    <property type="entry name" value="DNA polymerase beta, N-terminal domain-like"/>
    <property type="match status" value="1"/>
</dbReference>